<proteinExistence type="predicted"/>
<dbReference type="KEGG" id="egu:105038539"/>
<reference evidence="2" key="1">
    <citation type="submission" date="2025-08" db="UniProtKB">
        <authorList>
            <consortium name="RefSeq"/>
        </authorList>
    </citation>
    <scope>IDENTIFICATION</scope>
</reference>
<dbReference type="PANTHER" id="PTHR31676:SF27">
    <property type="entry name" value="EXPRESSED PROTEIN"/>
    <property type="match status" value="1"/>
</dbReference>
<organism evidence="1 2">
    <name type="scientific">Elaeis guineensis var. tenera</name>
    <name type="common">Oil palm</name>
    <dbReference type="NCBI Taxonomy" id="51953"/>
    <lineage>
        <taxon>Eukaryota</taxon>
        <taxon>Viridiplantae</taxon>
        <taxon>Streptophyta</taxon>
        <taxon>Embryophyta</taxon>
        <taxon>Tracheophyta</taxon>
        <taxon>Spermatophyta</taxon>
        <taxon>Magnoliopsida</taxon>
        <taxon>Liliopsida</taxon>
        <taxon>Arecaceae</taxon>
        <taxon>Arecoideae</taxon>
        <taxon>Cocoseae</taxon>
        <taxon>Elaeidinae</taxon>
        <taxon>Elaeis</taxon>
    </lineage>
</organism>
<dbReference type="PANTHER" id="PTHR31676">
    <property type="entry name" value="T31J12.3 PROTEIN-RELATED"/>
    <property type="match status" value="1"/>
</dbReference>
<dbReference type="Gene3D" id="2.30.240.10">
    <property type="entry name" value="At5g01610-like"/>
    <property type="match status" value="1"/>
</dbReference>
<dbReference type="RefSeq" id="XP_010912681.1">
    <property type="nucleotide sequence ID" value="XM_010914379.3"/>
</dbReference>
<accession>A0A6I9QND2</accession>
<dbReference type="GeneID" id="105038539"/>
<protein>
    <submittedName>
        <fullName evidence="2">Uncharacterized protein LOC105038539</fullName>
    </submittedName>
</protein>
<name>A0A6I9QND2_ELAGV</name>
<dbReference type="FunCoup" id="A0A6I9QND2">
    <property type="interactions" value="4"/>
</dbReference>
<dbReference type="InterPro" id="IPR007493">
    <property type="entry name" value="DUF538"/>
</dbReference>
<evidence type="ECO:0000313" key="2">
    <source>
        <dbReference type="RefSeq" id="XP_010912681.1"/>
    </source>
</evidence>
<dbReference type="OrthoDB" id="1897482at2759"/>
<sequence>MTFPSNSHLPVAPTPKTLLGFLLILSLFLSLSLSVGFAETNLFDAPTAYDLLESFDFPRGILPQGVQSYLLRKDGTFEVYLSGDCEFKVTGGYLLKYKTKITGTVESGTLKNLNGVSVKVLFLWFGINEIVRSGDELNFYVGPLSASFPLSNFEECPRCPCGFDCATPLVSDA</sequence>
<keyword evidence="1" id="KW-1185">Reference proteome</keyword>
<evidence type="ECO:0000313" key="1">
    <source>
        <dbReference type="Proteomes" id="UP000504607"/>
    </source>
</evidence>
<dbReference type="SUPFAM" id="SSF141562">
    <property type="entry name" value="At5g01610-like"/>
    <property type="match status" value="1"/>
</dbReference>
<dbReference type="Pfam" id="PF04398">
    <property type="entry name" value="DUF538"/>
    <property type="match status" value="1"/>
</dbReference>
<dbReference type="AlphaFoldDB" id="A0A6I9QND2"/>
<dbReference type="Proteomes" id="UP000504607">
    <property type="component" value="Chromosome 2"/>
</dbReference>
<dbReference type="InterPro" id="IPR036758">
    <property type="entry name" value="At5g01610-like"/>
</dbReference>
<dbReference type="InParanoid" id="A0A6I9QND2"/>
<gene>
    <name evidence="2" type="primary">LOC105038539</name>
</gene>